<dbReference type="Proteomes" id="UP000217545">
    <property type="component" value="Chromosome"/>
</dbReference>
<reference evidence="2 3" key="1">
    <citation type="journal article" date="2017" name="Front. Microbiol.">
        <title>Phaeobacter piscinae sp. nov., a species of the Roseobacter group and potential aquaculture probiont.</title>
        <authorList>
            <person name="Sonnenschein E.C."/>
            <person name="Phippen C.B.W."/>
            <person name="Nielsen K.F."/>
            <person name="Mateiu R.V."/>
            <person name="Melchiorsen J."/>
            <person name="Gram L."/>
            <person name="Overmann J."/>
            <person name="Freese H.M."/>
        </authorList>
    </citation>
    <scope>NUCLEOTIDE SEQUENCE [LARGE SCALE GENOMIC DNA]</scope>
    <source>
        <strain evidence="2 3">P63</strain>
    </source>
</reference>
<accession>A0AAC9Z8I4</accession>
<keyword evidence="1" id="KW-1133">Transmembrane helix</keyword>
<sequence>MTLGFTVGDVGAWLFILWACVDLYINLTLSMEDFMKATFKTGMDALAVLWA</sequence>
<dbReference type="EMBL" id="CP010784">
    <property type="protein sequence ID" value="ATF05460.1"/>
    <property type="molecule type" value="Genomic_DNA"/>
</dbReference>
<gene>
    <name evidence="2" type="ORF">PhaeoP63_01379</name>
</gene>
<protein>
    <submittedName>
        <fullName evidence="2">Uncharacterized protein</fullName>
    </submittedName>
</protein>
<keyword evidence="1" id="KW-0812">Transmembrane</keyword>
<keyword evidence="1" id="KW-0472">Membrane</keyword>
<organism evidence="2 3">
    <name type="scientific">Phaeobacter gallaeciensis</name>
    <dbReference type="NCBI Taxonomy" id="60890"/>
    <lineage>
        <taxon>Bacteria</taxon>
        <taxon>Pseudomonadati</taxon>
        <taxon>Pseudomonadota</taxon>
        <taxon>Alphaproteobacteria</taxon>
        <taxon>Rhodobacterales</taxon>
        <taxon>Roseobacteraceae</taxon>
        <taxon>Phaeobacter</taxon>
    </lineage>
</organism>
<evidence type="ECO:0000313" key="3">
    <source>
        <dbReference type="Proteomes" id="UP000217545"/>
    </source>
</evidence>
<proteinExistence type="predicted"/>
<evidence type="ECO:0000256" key="1">
    <source>
        <dbReference type="SAM" id="Phobius"/>
    </source>
</evidence>
<feature type="transmembrane region" description="Helical" evidence="1">
    <location>
        <begin position="12"/>
        <end position="29"/>
    </location>
</feature>
<evidence type="ECO:0000313" key="2">
    <source>
        <dbReference type="EMBL" id="ATF05460.1"/>
    </source>
</evidence>
<name>A0AAC9Z8I4_9RHOB</name>
<dbReference type="AlphaFoldDB" id="A0AAC9Z8I4"/>